<protein>
    <recommendedName>
        <fullName evidence="3">Xcc1710-like domain-containing protein</fullName>
    </recommendedName>
</protein>
<dbReference type="Proteomes" id="UP000028945">
    <property type="component" value="Chromosome"/>
</dbReference>
<proteinExistence type="predicted"/>
<dbReference type="AlphaFoldDB" id="A0A077DD83"/>
<evidence type="ECO:0008006" key="3">
    <source>
        <dbReference type="Google" id="ProtNLM"/>
    </source>
</evidence>
<dbReference type="InterPro" id="IPR007523">
    <property type="entry name" value="NDUFAF3/AAMDC"/>
</dbReference>
<dbReference type="eggNOG" id="COG3737">
    <property type="taxonomic scope" value="Bacteria"/>
</dbReference>
<dbReference type="SUPFAM" id="SSF64076">
    <property type="entry name" value="MTH938-like"/>
    <property type="match status" value="1"/>
</dbReference>
<dbReference type="PANTHER" id="PTHR21192">
    <property type="entry name" value="NUCLEAR PROTEIN E3-3"/>
    <property type="match status" value="1"/>
</dbReference>
<gene>
    <name evidence="1" type="ORF">IX83_05240</name>
</gene>
<keyword evidence="2" id="KW-1185">Reference proteome</keyword>
<sequence length="143" mass="16246">MLLQQELTPHLNTITAYGNGFIEINAQKFHQPVFLRPNGNIQEWNIRSLDDINLDMLEKIAGVTHASSDVFDFLEDQVKRYENGPELMIIGTGKTQRFLPLHITAPFLQSRIGIETMDSQAAARTYNILMSEGRDIVLALFIE</sequence>
<evidence type="ECO:0000313" key="2">
    <source>
        <dbReference type="Proteomes" id="UP000028945"/>
    </source>
</evidence>
<dbReference type="OrthoDB" id="9800373at2"/>
<accession>A0A077DD83</accession>
<dbReference type="STRING" id="1072685.IX83_05240"/>
<reference evidence="1 2" key="1">
    <citation type="journal article" date="2014" name="BMC Genomics">
        <title>A genomic perspective on a new bacterial genus and species from the Alcaligenaceae family, Basilea psittacipulmonis.</title>
        <authorList>
            <person name="Whiteson K.L."/>
            <person name="Hernandez D."/>
            <person name="Lazarevic V."/>
            <person name="Gaia N."/>
            <person name="Farinelli L."/>
            <person name="Francois P."/>
            <person name="Pilo P."/>
            <person name="Frey J."/>
            <person name="Schrenzel J."/>
        </authorList>
    </citation>
    <scope>NUCLEOTIDE SEQUENCE [LARGE SCALE GENOMIC DNA]</scope>
    <source>
        <strain evidence="1 2">DSM 24701</strain>
    </source>
</reference>
<dbReference type="RefSeq" id="WP_038499885.1">
    <property type="nucleotide sequence ID" value="NZ_AFWK01000045.1"/>
</dbReference>
<organism evidence="1 2">
    <name type="scientific">Basilea psittacipulmonis DSM 24701</name>
    <dbReference type="NCBI Taxonomy" id="1072685"/>
    <lineage>
        <taxon>Bacteria</taxon>
        <taxon>Pseudomonadati</taxon>
        <taxon>Pseudomonadota</taxon>
        <taxon>Betaproteobacteria</taxon>
        <taxon>Burkholderiales</taxon>
        <taxon>Alcaligenaceae</taxon>
        <taxon>Basilea</taxon>
    </lineage>
</organism>
<dbReference type="InterPro" id="IPR036748">
    <property type="entry name" value="MTH938-like_sf"/>
</dbReference>
<dbReference type="HOGENOM" id="CLU_074390_2_1_4"/>
<dbReference type="PANTHER" id="PTHR21192:SF2">
    <property type="entry name" value="NADH DEHYDROGENASE [UBIQUINONE] 1 ALPHA SUBCOMPLEX ASSEMBLY FACTOR 3"/>
    <property type="match status" value="1"/>
</dbReference>
<name>A0A077DD83_9BURK</name>
<dbReference type="Pfam" id="PF04430">
    <property type="entry name" value="DUF498"/>
    <property type="match status" value="1"/>
</dbReference>
<dbReference type="KEGG" id="bpsi:IX83_05240"/>
<dbReference type="Gene3D" id="3.40.1230.10">
    <property type="entry name" value="MTH938-like"/>
    <property type="match status" value="1"/>
</dbReference>
<dbReference type="EMBL" id="CP009238">
    <property type="protein sequence ID" value="AIL32795.1"/>
    <property type="molecule type" value="Genomic_DNA"/>
</dbReference>
<evidence type="ECO:0000313" key="1">
    <source>
        <dbReference type="EMBL" id="AIL32795.1"/>
    </source>
</evidence>